<dbReference type="Pfam" id="PF12248">
    <property type="entry name" value="Methyltransf_FA"/>
    <property type="match status" value="1"/>
</dbReference>
<keyword evidence="4" id="KW-1185">Reference proteome</keyword>
<dbReference type="SMART" id="SM00225">
    <property type="entry name" value="BTB"/>
    <property type="match status" value="2"/>
</dbReference>
<dbReference type="InterPro" id="IPR011333">
    <property type="entry name" value="SKP1/BTB/POZ_sf"/>
</dbReference>
<dbReference type="InterPro" id="IPR022041">
    <property type="entry name" value="Methyltransf_FA"/>
</dbReference>
<organism evidence="3 4">
    <name type="scientific">Cymbomonas tetramitiformis</name>
    <dbReference type="NCBI Taxonomy" id="36881"/>
    <lineage>
        <taxon>Eukaryota</taxon>
        <taxon>Viridiplantae</taxon>
        <taxon>Chlorophyta</taxon>
        <taxon>Pyramimonadophyceae</taxon>
        <taxon>Pyramimonadales</taxon>
        <taxon>Pyramimonadaceae</taxon>
        <taxon>Cymbomonas</taxon>
    </lineage>
</organism>
<sequence length="669" mass="73825">MGIRLNEEITGNVVVVVPPFSCAWLQGEGLTLPRPSKGCVIFDAKGDNDVTIIFKREPGSSREQYLDVNYTVIFGSHQNTKICIDKNGRTCHLSPSVSSASVQPSTFDRYWVDLNGGAITVGKGDPYSSPHERWEDVNPNNDLLYVGLASWNTQVFYRNIEVKDCLDFRNQQQTQANMERAWHNPAPPLSWFCARPEFADTVFVLNSEPAHPENSVPAHRTVLATSCALFDACVQTSTVTKEIRLDCVERNTLLLFLKLCYSSEPVAIPGSQAEPLYRLAQQFGAEGMRQELARAFAGHEARSSAVLKRVGGSQGLSAARGSAAGSLSDVTLRVEGELIPAQRVVLSLASLPFFKLFTCGMRECRTHEVTLHDTTPAAVRGMLSFLNGYHAQEGAPAWDADVEHDDVEQLLELLLLADRFDIFELSEHCCERLVANLALWCAPAVLTLAHQLAQGPWQRRLLLEAVAYVAQHFEEVAVESQEHFCALPRDCLEAVLRHPALQVSRPEALLQALWLWLTCHQAAQGGRYLVQASDDEEDAHVTETNDIMETSCDESATADSRAAMADGDAVVPRRGDQELEGARVPTECQGMWVRAGLDWALLEEVLLQVQFLLLSADELRSLSMHPLTATCPTLRAVIERLCAARGVAHTQSAHHGSGISTEVAFFERE</sequence>
<evidence type="ECO:0000313" key="3">
    <source>
        <dbReference type="EMBL" id="KAK3268097.1"/>
    </source>
</evidence>
<dbReference type="Proteomes" id="UP001190700">
    <property type="component" value="Unassembled WGS sequence"/>
</dbReference>
<dbReference type="InterPro" id="IPR000210">
    <property type="entry name" value="BTB/POZ_dom"/>
</dbReference>
<protein>
    <recommendedName>
        <fullName evidence="2">BTB domain-containing protein</fullName>
    </recommendedName>
</protein>
<dbReference type="AlphaFoldDB" id="A0AAE0L156"/>
<accession>A0AAE0L156</accession>
<gene>
    <name evidence="3" type="ORF">CYMTET_23378</name>
</gene>
<evidence type="ECO:0000256" key="1">
    <source>
        <dbReference type="ARBA" id="ARBA00004906"/>
    </source>
</evidence>
<dbReference type="Pfam" id="PF00651">
    <property type="entry name" value="BTB"/>
    <property type="match status" value="2"/>
</dbReference>
<evidence type="ECO:0000313" key="4">
    <source>
        <dbReference type="Proteomes" id="UP001190700"/>
    </source>
</evidence>
<feature type="domain" description="BTB" evidence="2">
    <location>
        <begin position="328"/>
        <end position="386"/>
    </location>
</feature>
<dbReference type="Gene3D" id="3.30.710.10">
    <property type="entry name" value="Potassium Channel Kv1.1, Chain A"/>
    <property type="match status" value="2"/>
</dbReference>
<reference evidence="3 4" key="1">
    <citation type="journal article" date="2015" name="Genome Biol. Evol.">
        <title>Comparative Genomics of a Bacterivorous Green Alga Reveals Evolutionary Causalities and Consequences of Phago-Mixotrophic Mode of Nutrition.</title>
        <authorList>
            <person name="Burns J.A."/>
            <person name="Paasch A."/>
            <person name="Narechania A."/>
            <person name="Kim E."/>
        </authorList>
    </citation>
    <scope>NUCLEOTIDE SEQUENCE [LARGE SCALE GENOMIC DNA]</scope>
    <source>
        <strain evidence="3 4">PLY_AMNH</strain>
    </source>
</reference>
<proteinExistence type="predicted"/>
<dbReference type="PANTHER" id="PTHR47457:SF1">
    <property type="entry name" value="BTB DOMAIN-CONTAINING PROTEIN-RELATED"/>
    <property type="match status" value="1"/>
</dbReference>
<dbReference type="InterPro" id="IPR011705">
    <property type="entry name" value="BACK"/>
</dbReference>
<dbReference type="EMBL" id="LGRX02012020">
    <property type="protein sequence ID" value="KAK3268097.1"/>
    <property type="molecule type" value="Genomic_DNA"/>
</dbReference>
<feature type="domain" description="BTB" evidence="2">
    <location>
        <begin position="199"/>
        <end position="264"/>
    </location>
</feature>
<name>A0AAE0L156_9CHLO</name>
<dbReference type="PROSITE" id="PS50097">
    <property type="entry name" value="BTB"/>
    <property type="match status" value="2"/>
</dbReference>
<comment type="caution">
    <text evidence="3">The sequence shown here is derived from an EMBL/GenBank/DDBJ whole genome shotgun (WGS) entry which is preliminary data.</text>
</comment>
<dbReference type="Pfam" id="PF07707">
    <property type="entry name" value="BACK"/>
    <property type="match status" value="1"/>
</dbReference>
<evidence type="ECO:0000259" key="2">
    <source>
        <dbReference type="PROSITE" id="PS50097"/>
    </source>
</evidence>
<dbReference type="CDD" id="cd18186">
    <property type="entry name" value="BTB_POZ_ZBTB_KLHL-like"/>
    <property type="match status" value="2"/>
</dbReference>
<feature type="non-terminal residue" evidence="3">
    <location>
        <position position="669"/>
    </location>
</feature>
<dbReference type="Gene3D" id="1.25.40.420">
    <property type="match status" value="1"/>
</dbReference>
<dbReference type="PANTHER" id="PTHR47457">
    <property type="entry name" value="OS05G0345500 PROTEIN"/>
    <property type="match status" value="1"/>
</dbReference>
<comment type="pathway">
    <text evidence="1">Protein modification; protein ubiquitination.</text>
</comment>
<dbReference type="SUPFAM" id="SSF54695">
    <property type="entry name" value="POZ domain"/>
    <property type="match status" value="2"/>
</dbReference>